<organism evidence="2 3">
    <name type="scientific">Pyramidobacter porci</name>
    <dbReference type="NCBI Taxonomy" id="2605789"/>
    <lineage>
        <taxon>Bacteria</taxon>
        <taxon>Thermotogati</taxon>
        <taxon>Synergistota</taxon>
        <taxon>Synergistia</taxon>
        <taxon>Synergistales</taxon>
        <taxon>Dethiosulfovibrionaceae</taxon>
        <taxon>Pyramidobacter</taxon>
    </lineage>
</organism>
<keyword evidence="1" id="KW-0732">Signal</keyword>
<evidence type="ECO:0008006" key="4">
    <source>
        <dbReference type="Google" id="ProtNLM"/>
    </source>
</evidence>
<evidence type="ECO:0000313" key="3">
    <source>
        <dbReference type="Proteomes" id="UP000473699"/>
    </source>
</evidence>
<dbReference type="Proteomes" id="UP000473699">
    <property type="component" value="Unassembled WGS sequence"/>
</dbReference>
<feature type="signal peptide" evidence="1">
    <location>
        <begin position="1"/>
        <end position="20"/>
    </location>
</feature>
<reference evidence="2 3" key="1">
    <citation type="submission" date="2019-08" db="EMBL/GenBank/DDBJ databases">
        <title>In-depth cultivation of the pig gut microbiome towards novel bacterial diversity and tailored functional studies.</title>
        <authorList>
            <person name="Wylensek D."/>
            <person name="Hitch T.C.A."/>
            <person name="Clavel T."/>
        </authorList>
    </citation>
    <scope>NUCLEOTIDE SEQUENCE [LARGE SCALE GENOMIC DNA]</scope>
    <source>
        <strain evidence="2 3">SM-530-WT-4B</strain>
    </source>
</reference>
<sequence length="605" mass="67841">MKKFVLVLLLALCLPAASLALPLTSADIAKMVQDCPTLEEYRGAEPAVIWSRKQLYTQDSQGRAVKSTSYVILCGATARLGWLQDQLIAPNGGHIELEQAAIFDPGTAKLLHNLPYDRDELAEHGRLIVNFPKMDDVYVLVLSYRQIFAEPNVMEDIAWLGSEYPTWEGSVQIRIAKDQALDWESSTDAIPTIDVDETFRRYGWFYFKQPANRGMRGMLESSDPYVVFSLTTGPATAVAMMRDLEERRWPGLPEKYVVNEGSPRDKALKTIEKFWRSADRLPGRGTWRSARMIPAGGPWTTWESMYLLASWLQKQGWKAEVWFQHVLPQDRESISCAPALTHPVFLLSEPGSKKSWYYVPGQPGEPGKLPVSLRGKTLYAAGTKKLRRHSVGGTRLEKNRLSIAWNLDVDADCIVSGTVDIRARNNWVETCESLADGRKDQIYSLFPGLEGWIDLDRDLDISPLGSQGFKLVLPVKARSGIEGQQGLMIGLPSIAPGPMMRLLDVGSSAVLKYPFVVEQSYRVQLPKGYRSMGAPLKMEQGSMVSSYTSQYRINQRKNQLEGEEKLIQSSTRVDVPYLGGFKRVIETWGTWRGTSLALMPVGRSK</sequence>
<comment type="caution">
    <text evidence="2">The sequence shown here is derived from an EMBL/GenBank/DDBJ whole genome shotgun (WGS) entry which is preliminary data.</text>
</comment>
<dbReference type="AlphaFoldDB" id="A0A6L5YDY4"/>
<evidence type="ECO:0000313" key="2">
    <source>
        <dbReference type="EMBL" id="MST56524.1"/>
    </source>
</evidence>
<proteinExistence type="predicted"/>
<feature type="chain" id="PRO_5026996092" description="DUF3857 domain-containing protein" evidence="1">
    <location>
        <begin position="21"/>
        <end position="605"/>
    </location>
</feature>
<gene>
    <name evidence="2" type="ORF">FYJ74_10855</name>
</gene>
<keyword evidence="3" id="KW-1185">Reference proteome</keyword>
<protein>
    <recommendedName>
        <fullName evidence="4">DUF3857 domain-containing protein</fullName>
    </recommendedName>
</protein>
<name>A0A6L5YDY4_9BACT</name>
<dbReference type="RefSeq" id="WP_154529602.1">
    <property type="nucleotide sequence ID" value="NZ_JAXDZJ010000171.1"/>
</dbReference>
<accession>A0A6L5YDY4</accession>
<dbReference type="EMBL" id="VUNH01000013">
    <property type="protein sequence ID" value="MST56524.1"/>
    <property type="molecule type" value="Genomic_DNA"/>
</dbReference>
<evidence type="ECO:0000256" key="1">
    <source>
        <dbReference type="SAM" id="SignalP"/>
    </source>
</evidence>